<dbReference type="Gene3D" id="1.10.510.10">
    <property type="entry name" value="Transferase(Phosphotransferase) domain 1"/>
    <property type="match status" value="1"/>
</dbReference>
<protein>
    <recommendedName>
        <fullName evidence="2">Protein kinase domain-containing protein</fullName>
    </recommendedName>
</protein>
<keyword evidence="4" id="KW-1185">Reference proteome</keyword>
<dbReference type="EMBL" id="LRBV02000010">
    <property type="status" value="NOT_ANNOTATED_CDS"/>
    <property type="molecule type" value="Genomic_DNA"/>
</dbReference>
<dbReference type="GO" id="GO:0004672">
    <property type="term" value="F:protein kinase activity"/>
    <property type="evidence" value="ECO:0007669"/>
    <property type="project" value="InterPro"/>
</dbReference>
<dbReference type="PROSITE" id="PS50011">
    <property type="entry name" value="PROTEIN_KINASE_DOM"/>
    <property type="match status" value="1"/>
</dbReference>
<dbReference type="Pfam" id="PF07714">
    <property type="entry name" value="PK_Tyr_Ser-Thr"/>
    <property type="match status" value="1"/>
</dbReference>
<feature type="domain" description="Protein kinase" evidence="2">
    <location>
        <begin position="17"/>
        <end position="294"/>
    </location>
</feature>
<dbReference type="InterPro" id="IPR001245">
    <property type="entry name" value="Ser-Thr/Tyr_kinase_cat_dom"/>
</dbReference>
<dbReference type="Proteomes" id="UP000594261">
    <property type="component" value="Chromosome 10"/>
</dbReference>
<dbReference type="PANTHER" id="PTHR48006">
    <property type="entry name" value="LEUCINE-RICH REPEAT-CONTAINING PROTEIN DDB_G0281931-RELATED"/>
    <property type="match status" value="1"/>
</dbReference>
<reference evidence="3 4" key="1">
    <citation type="journal article" date="2016" name="G3 (Bethesda)">
        <title>First Draft Assembly and Annotation of the Genome of a California Endemic Oak Quercus lobata Nee (Fagaceae).</title>
        <authorList>
            <person name="Sork V.L."/>
            <person name="Fitz-Gibbon S.T."/>
            <person name="Puiu D."/>
            <person name="Crepeau M."/>
            <person name="Gugger P.F."/>
            <person name="Sherman R."/>
            <person name="Stevens K."/>
            <person name="Langley C.H."/>
            <person name="Pellegrini M."/>
            <person name="Salzberg S.L."/>
        </authorList>
    </citation>
    <scope>NUCLEOTIDE SEQUENCE [LARGE SCALE GENOMIC DNA]</scope>
    <source>
        <strain evidence="3 4">cv. SW786</strain>
    </source>
</reference>
<dbReference type="GO" id="GO:0005524">
    <property type="term" value="F:ATP binding"/>
    <property type="evidence" value="ECO:0007669"/>
    <property type="project" value="InterPro"/>
</dbReference>
<dbReference type="InterPro" id="IPR011009">
    <property type="entry name" value="Kinase-like_dom_sf"/>
</dbReference>
<dbReference type="AlphaFoldDB" id="A0A7N2MTJ6"/>
<evidence type="ECO:0000313" key="4">
    <source>
        <dbReference type="Proteomes" id="UP000594261"/>
    </source>
</evidence>
<dbReference type="EnsemblPlants" id="QL10p063753:mrna">
    <property type="protein sequence ID" value="QL10p063753:mrna:CDS:1"/>
    <property type="gene ID" value="QL10p063753"/>
</dbReference>
<dbReference type="InParanoid" id="A0A7N2MTJ6"/>
<evidence type="ECO:0000256" key="1">
    <source>
        <dbReference type="ARBA" id="ARBA00004479"/>
    </source>
</evidence>
<name>A0A7N2MTJ6_QUELO</name>
<dbReference type="GO" id="GO:0016020">
    <property type="term" value="C:membrane"/>
    <property type="evidence" value="ECO:0007669"/>
    <property type="project" value="UniProtKB-SubCell"/>
</dbReference>
<dbReference type="InterPro" id="IPR000719">
    <property type="entry name" value="Prot_kinase_dom"/>
</dbReference>
<dbReference type="OMA" id="ITIFMSC"/>
<dbReference type="InterPro" id="IPR051824">
    <property type="entry name" value="LRR_Rcpt-Like_S/T_Kinase"/>
</dbReference>
<dbReference type="Gene3D" id="3.30.200.20">
    <property type="entry name" value="Phosphorylase Kinase, domain 1"/>
    <property type="match status" value="1"/>
</dbReference>
<proteinExistence type="predicted"/>
<dbReference type="Gramene" id="QL10p063753:mrna">
    <property type="protein sequence ID" value="QL10p063753:mrna:CDS:1"/>
    <property type="gene ID" value="QL10p063753"/>
</dbReference>
<dbReference type="SUPFAM" id="SSF56112">
    <property type="entry name" value="Protein kinase-like (PK-like)"/>
    <property type="match status" value="1"/>
</dbReference>
<dbReference type="PANTHER" id="PTHR48006:SF88">
    <property type="entry name" value="LRR RECEPTOR-LIKE KINASE FAMILY PROTEIN"/>
    <property type="match status" value="1"/>
</dbReference>
<sequence>MITRMSFTELREATGNFNTHNFIGLGKIGIMYKAVLPNGWPLAVKRFYESPSFEKQFVSELFALGRLRHNNLVPLLGYCKERKEKLLVYKYILNGNLYDWLHVMEGNDKILEWHLRIKIATGIARGLAWLHHKCDFRVVHLNLSSTSILLDKNFEPKISNFGGAKISSSEGALFLDSIDIDSSNSSFVDSGVWELGFVKKDVYDFGILLLELIIGKEPIEINNYSKSSNGSLLDWITHLLTSSSNLYSVIDKYLIGRGFDGEIFQLLRIACMCLNPFPGRRPTMLELYTKISILGERHGITNDTKILSQFEIATPSTSNEIVEVEIT</sequence>
<evidence type="ECO:0000313" key="3">
    <source>
        <dbReference type="EnsemblPlants" id="QL10p063753:mrna:CDS:1"/>
    </source>
</evidence>
<accession>A0A7N2MTJ6</accession>
<evidence type="ECO:0000259" key="2">
    <source>
        <dbReference type="PROSITE" id="PS50011"/>
    </source>
</evidence>
<comment type="subcellular location">
    <subcellularLocation>
        <location evidence="1">Membrane</location>
        <topology evidence="1">Single-pass type I membrane protein</topology>
    </subcellularLocation>
</comment>
<reference evidence="3" key="2">
    <citation type="submission" date="2021-01" db="UniProtKB">
        <authorList>
            <consortium name="EnsemblPlants"/>
        </authorList>
    </citation>
    <scope>IDENTIFICATION</scope>
</reference>
<organism evidence="3 4">
    <name type="scientific">Quercus lobata</name>
    <name type="common">Valley oak</name>
    <dbReference type="NCBI Taxonomy" id="97700"/>
    <lineage>
        <taxon>Eukaryota</taxon>
        <taxon>Viridiplantae</taxon>
        <taxon>Streptophyta</taxon>
        <taxon>Embryophyta</taxon>
        <taxon>Tracheophyta</taxon>
        <taxon>Spermatophyta</taxon>
        <taxon>Magnoliopsida</taxon>
        <taxon>eudicotyledons</taxon>
        <taxon>Gunneridae</taxon>
        <taxon>Pentapetalae</taxon>
        <taxon>rosids</taxon>
        <taxon>fabids</taxon>
        <taxon>Fagales</taxon>
        <taxon>Fagaceae</taxon>
        <taxon>Quercus</taxon>
    </lineage>
</organism>